<name>A0ABR3TCZ6_9PEZI</name>
<evidence type="ECO:0000256" key="2">
    <source>
        <dbReference type="ARBA" id="ARBA00023015"/>
    </source>
</evidence>
<keyword evidence="9" id="KW-1185">Reference proteome</keyword>
<reference evidence="8 9" key="1">
    <citation type="submission" date="2024-02" db="EMBL/GenBank/DDBJ databases">
        <title>De novo assembly and annotation of 12 fungi associated with fruit tree decline syndrome in Ontario, Canada.</title>
        <authorList>
            <person name="Sulman M."/>
            <person name="Ellouze W."/>
            <person name="Ilyukhin E."/>
        </authorList>
    </citation>
    <scope>NUCLEOTIDE SEQUENCE [LARGE SCALE GENOMIC DNA]</scope>
    <source>
        <strain evidence="8 9">M1-105</strain>
    </source>
</reference>
<comment type="caution">
    <text evidence="8">The sequence shown here is derived from an EMBL/GenBank/DDBJ whole genome shotgun (WGS) entry which is preliminary data.</text>
</comment>
<dbReference type="Pfam" id="PF04082">
    <property type="entry name" value="Fungal_trans"/>
    <property type="match status" value="1"/>
</dbReference>
<organism evidence="8 9">
    <name type="scientific">Neofusicoccum ribis</name>
    <dbReference type="NCBI Taxonomy" id="45134"/>
    <lineage>
        <taxon>Eukaryota</taxon>
        <taxon>Fungi</taxon>
        <taxon>Dikarya</taxon>
        <taxon>Ascomycota</taxon>
        <taxon>Pezizomycotina</taxon>
        <taxon>Dothideomycetes</taxon>
        <taxon>Dothideomycetes incertae sedis</taxon>
        <taxon>Botryosphaeriales</taxon>
        <taxon>Botryosphaeriaceae</taxon>
        <taxon>Neofusicoccum</taxon>
    </lineage>
</organism>
<gene>
    <name evidence="8" type="ORF">SLS56_000528</name>
</gene>
<evidence type="ECO:0000256" key="6">
    <source>
        <dbReference type="SAM" id="MobiDB-lite"/>
    </source>
</evidence>
<evidence type="ECO:0000256" key="3">
    <source>
        <dbReference type="ARBA" id="ARBA00023125"/>
    </source>
</evidence>
<sequence length="595" mass="65990">MCHSRKTKLHAAGVPSRAPQKVRPPASPGCRGHAEAEARGKRAGSRGEAPPRLATPSREATEQPPRAAAAASSPVDLIRSLEYFIEHPHGPVDDERSVAIVHATDNNALASVLRAAAGADPHGRNVHLYVGPSSSCSAVDRYNEALARFDPDTRSFLAAKGIFDRPSAALAAHLVQNFFDYADPHLPLIHKTDFLERFRTKSVPLLLLQSVFFVGSLFADDGHVSAAGWPSRADMTASFFDKAKLIADFEIESDQITLVQSFILLAERWLGWTDERNTRYWMSRAVNVAYMMGLHRKIETLQLSPSQQRLWARIAWVTMAEYVPSRSPETIKYCVTLVWLGALVGQTLTKLHSSSRTVAEPVTPAVLDELRQRMETLAPDCPGLIDVELQDISTTPKAQLLYGPLLRAGYALVSLFYYWALAERHRDPAVKLESREMLHAAANDVCDVMSYLRAHALFPLCPIWLVAGVFHTCAVLLGDCRDALLGSEEPRKTGSFGRLRQLNDDLGILEETWKPAGWFRELIRISLSKLHEKVRKRKANTSATPEPERHPQHDDTQSAVVLCESPGSLFESARELFPDLANIFNWNSADTFPSG</sequence>
<evidence type="ECO:0000313" key="9">
    <source>
        <dbReference type="Proteomes" id="UP001521116"/>
    </source>
</evidence>
<evidence type="ECO:0000259" key="7">
    <source>
        <dbReference type="Pfam" id="PF04082"/>
    </source>
</evidence>
<dbReference type="PANTHER" id="PTHR47171">
    <property type="entry name" value="FARA-RELATED"/>
    <property type="match status" value="1"/>
</dbReference>
<feature type="region of interest" description="Disordered" evidence="6">
    <location>
        <begin position="1"/>
        <end position="73"/>
    </location>
</feature>
<proteinExistence type="predicted"/>
<accession>A0ABR3TCZ6</accession>
<feature type="domain" description="Xylanolytic transcriptional activator regulatory" evidence="7">
    <location>
        <begin position="176"/>
        <end position="317"/>
    </location>
</feature>
<dbReference type="PANTHER" id="PTHR47171:SF3">
    <property type="entry name" value="FARA-RELATED"/>
    <property type="match status" value="1"/>
</dbReference>
<keyword evidence="5" id="KW-0539">Nucleus</keyword>
<evidence type="ECO:0000256" key="1">
    <source>
        <dbReference type="ARBA" id="ARBA00022833"/>
    </source>
</evidence>
<keyword evidence="2" id="KW-0805">Transcription regulation</keyword>
<feature type="region of interest" description="Disordered" evidence="6">
    <location>
        <begin position="536"/>
        <end position="558"/>
    </location>
</feature>
<protein>
    <recommendedName>
        <fullName evidence="7">Xylanolytic transcriptional activator regulatory domain-containing protein</fullName>
    </recommendedName>
</protein>
<dbReference type="EMBL" id="JAJVDC020000003">
    <property type="protein sequence ID" value="KAL1637390.1"/>
    <property type="molecule type" value="Genomic_DNA"/>
</dbReference>
<dbReference type="InterPro" id="IPR052073">
    <property type="entry name" value="Amide_Lactam_Regulators"/>
</dbReference>
<dbReference type="InterPro" id="IPR007219">
    <property type="entry name" value="XnlR_reg_dom"/>
</dbReference>
<dbReference type="CDD" id="cd12148">
    <property type="entry name" value="fungal_TF_MHR"/>
    <property type="match status" value="1"/>
</dbReference>
<evidence type="ECO:0000256" key="4">
    <source>
        <dbReference type="ARBA" id="ARBA00023163"/>
    </source>
</evidence>
<evidence type="ECO:0000256" key="5">
    <source>
        <dbReference type="ARBA" id="ARBA00023242"/>
    </source>
</evidence>
<keyword evidence="3" id="KW-0238">DNA-binding</keyword>
<evidence type="ECO:0000313" key="8">
    <source>
        <dbReference type="EMBL" id="KAL1637390.1"/>
    </source>
</evidence>
<keyword evidence="4" id="KW-0804">Transcription</keyword>
<feature type="compositionally biased region" description="Basic and acidic residues" evidence="6">
    <location>
        <begin position="546"/>
        <end position="556"/>
    </location>
</feature>
<dbReference type="Proteomes" id="UP001521116">
    <property type="component" value="Unassembled WGS sequence"/>
</dbReference>
<keyword evidence="1" id="KW-0862">Zinc</keyword>